<dbReference type="SUPFAM" id="SSF53041">
    <property type="entry name" value="Resolvase-like"/>
    <property type="match status" value="1"/>
</dbReference>
<dbReference type="Pfam" id="PF00239">
    <property type="entry name" value="Resolvase"/>
    <property type="match status" value="1"/>
</dbReference>
<comment type="caution">
    <text evidence="2">The sequence shown here is derived from an EMBL/GenBank/DDBJ whole genome shotgun (WGS) entry which is preliminary data.</text>
</comment>
<gene>
    <name evidence="2" type="ORF">FE263_21805</name>
</gene>
<evidence type="ECO:0000313" key="3">
    <source>
        <dbReference type="Proteomes" id="UP000305654"/>
    </source>
</evidence>
<dbReference type="InterPro" id="IPR006119">
    <property type="entry name" value="Resolv_N"/>
</dbReference>
<reference evidence="2 3" key="1">
    <citation type="submission" date="2019-05" db="EMBL/GenBank/DDBJ databases">
        <authorList>
            <person name="Pankratov T."/>
            <person name="Grouzdev D."/>
        </authorList>
    </citation>
    <scope>NUCLEOTIDE SEQUENCE [LARGE SCALE GENOMIC DNA]</scope>
    <source>
        <strain evidence="2 3">KEBCLARHB70R</strain>
    </source>
</reference>
<dbReference type="PANTHER" id="PTHR30461">
    <property type="entry name" value="DNA-INVERTASE FROM LAMBDOID PROPHAGE"/>
    <property type="match status" value="1"/>
</dbReference>
<dbReference type="AlphaFoldDB" id="A0A5R9J4E4"/>
<feature type="domain" description="Resolvase/invertase-type recombinase catalytic" evidence="1">
    <location>
        <begin position="14"/>
        <end position="150"/>
    </location>
</feature>
<dbReference type="SMART" id="SM00857">
    <property type="entry name" value="Resolvase"/>
    <property type="match status" value="1"/>
</dbReference>
<accession>A0A5R9J4E4</accession>
<dbReference type="Gene3D" id="3.40.50.1390">
    <property type="entry name" value="Resolvase, N-terminal catalytic domain"/>
    <property type="match status" value="1"/>
</dbReference>
<keyword evidence="3" id="KW-1185">Reference proteome</keyword>
<dbReference type="Proteomes" id="UP000305654">
    <property type="component" value="Unassembled WGS sequence"/>
</dbReference>
<dbReference type="EMBL" id="VCDI01000019">
    <property type="protein sequence ID" value="TLU70481.1"/>
    <property type="molecule type" value="Genomic_DNA"/>
</dbReference>
<dbReference type="GO" id="GO:0003677">
    <property type="term" value="F:DNA binding"/>
    <property type="evidence" value="ECO:0007669"/>
    <property type="project" value="InterPro"/>
</dbReference>
<dbReference type="OrthoDB" id="9791494at2"/>
<evidence type="ECO:0000259" key="1">
    <source>
        <dbReference type="SMART" id="SM00857"/>
    </source>
</evidence>
<protein>
    <submittedName>
        <fullName evidence="2">Recombinase family protein</fullName>
    </submittedName>
</protein>
<name>A0A5R9J4E4_9PROT</name>
<dbReference type="CDD" id="cd00338">
    <property type="entry name" value="Ser_Recombinase"/>
    <property type="match status" value="1"/>
</dbReference>
<organism evidence="2 3">
    <name type="scientific">Lichenicoccus roseus</name>
    <dbReference type="NCBI Taxonomy" id="2683649"/>
    <lineage>
        <taxon>Bacteria</taxon>
        <taxon>Pseudomonadati</taxon>
        <taxon>Pseudomonadota</taxon>
        <taxon>Alphaproteobacteria</taxon>
        <taxon>Acetobacterales</taxon>
        <taxon>Acetobacteraceae</taxon>
        <taxon>Lichenicoccus</taxon>
    </lineage>
</organism>
<sequence length="180" mass="19933">MSSATKPSRQVQRLPLLERASAPGIEDQLRICKERIGREGWELVQVFQDRAMSGVSALRPGYQALLAGARDDTFDLVLAEALDQLSRDQEDVAALYNRLRFAGIQIVTLSEGEISELHVGLKDTMNALFLRDLTAKAHRSLRGRVEAGRSGFGNAHGYSIVRQPALVRRGAYSRRSPSPF</sequence>
<dbReference type="InterPro" id="IPR036162">
    <property type="entry name" value="Resolvase-like_N_sf"/>
</dbReference>
<dbReference type="GO" id="GO:0000150">
    <property type="term" value="F:DNA strand exchange activity"/>
    <property type="evidence" value="ECO:0007669"/>
    <property type="project" value="InterPro"/>
</dbReference>
<proteinExistence type="predicted"/>
<dbReference type="InterPro" id="IPR050639">
    <property type="entry name" value="SSR_resolvase"/>
</dbReference>
<evidence type="ECO:0000313" key="2">
    <source>
        <dbReference type="EMBL" id="TLU70481.1"/>
    </source>
</evidence>
<dbReference type="PANTHER" id="PTHR30461:SF23">
    <property type="entry name" value="DNA RECOMBINASE-RELATED"/>
    <property type="match status" value="1"/>
</dbReference>